<dbReference type="OrthoDB" id="9995434at2759"/>
<accession>A0A8H7PQ48</accession>
<keyword evidence="1" id="KW-0812">Transmembrane</keyword>
<dbReference type="Pfam" id="PF00557">
    <property type="entry name" value="Peptidase_M24"/>
    <property type="match status" value="2"/>
</dbReference>
<dbReference type="AlphaFoldDB" id="A0A8H7PQ48"/>
<protein>
    <recommendedName>
        <fullName evidence="2">Peptidase M24 domain-containing protein</fullName>
    </recommendedName>
</protein>
<evidence type="ECO:0000313" key="4">
    <source>
        <dbReference type="Proteomes" id="UP000654370"/>
    </source>
</evidence>
<dbReference type="InterPro" id="IPR029149">
    <property type="entry name" value="Creatin/AminoP/Spt16_N"/>
</dbReference>
<organism evidence="3 4">
    <name type="scientific">Mortierella isabellina</name>
    <name type="common">Filamentous fungus</name>
    <name type="synonym">Umbelopsis isabellina</name>
    <dbReference type="NCBI Taxonomy" id="91625"/>
    <lineage>
        <taxon>Eukaryota</taxon>
        <taxon>Fungi</taxon>
        <taxon>Fungi incertae sedis</taxon>
        <taxon>Mucoromycota</taxon>
        <taxon>Mucoromycotina</taxon>
        <taxon>Umbelopsidomycetes</taxon>
        <taxon>Umbelopsidales</taxon>
        <taxon>Umbelopsidaceae</taxon>
        <taxon>Umbelopsis</taxon>
    </lineage>
</organism>
<feature type="domain" description="Peptidase M24" evidence="2">
    <location>
        <begin position="356"/>
        <end position="493"/>
    </location>
</feature>
<comment type="caution">
    <text evidence="3">The sequence shown here is derived from an EMBL/GenBank/DDBJ whole genome shotgun (WGS) entry which is preliminary data.</text>
</comment>
<feature type="domain" description="Peptidase M24" evidence="2">
    <location>
        <begin position="257"/>
        <end position="340"/>
    </location>
</feature>
<evidence type="ECO:0000313" key="3">
    <source>
        <dbReference type="EMBL" id="KAG2177880.1"/>
    </source>
</evidence>
<sequence length="510" mass="56352">MRHVTAVQRAVSLIFPDRANGQRRFSQFTSMADENAPLLGSEPSIQENRRSKVALLLKSLALLCAVGAAVAIFFIPRHQHEVFTPDFSDLNGFCDHVEEIPSMQYLERQQELARTLVFDNASALIAESGATMKYYTNVDWALSERPFVMILKPDASSNHGVDLTFVVPAFEGLRARENIEKASLPDSLQISIVEWEESKSPYEKIASVLPKEGNIELDIGTRLFIADGISKFVSGRSSIASTNVQMLRMIKSHEEIEIMRCANQATVAAIKEVKKHVRAGILEQDIAAMTHKALESAGLTETWVLALIDERAALPHGEAGDHKLGSEGVVLVDAGGRLKGKGILCHCEIKQSRLSIRITDLLCFDIVKSGYESDITRTFFISEEPKQFNETITRAWYTVKEAQSAVLDKATVDLPCAEVDTIARTIIGKAKYGDYFKHRLGHGIGLEGHEQPYMVQSNTAQSLKPGMTFSVEPGIYVPHQFGIRLEDIVVMTKDGPELLSGGLANSPWDL</sequence>
<dbReference type="SUPFAM" id="SSF53092">
    <property type="entry name" value="Creatinase/prolidase N-terminal domain"/>
    <property type="match status" value="1"/>
</dbReference>
<keyword evidence="4" id="KW-1185">Reference proteome</keyword>
<dbReference type="Gene3D" id="3.40.350.10">
    <property type="entry name" value="Creatinase/prolidase N-terminal domain"/>
    <property type="match status" value="1"/>
</dbReference>
<dbReference type="PANTHER" id="PTHR46112:SF2">
    <property type="entry name" value="XAA-PRO AMINOPEPTIDASE P-RELATED"/>
    <property type="match status" value="1"/>
</dbReference>
<dbReference type="EMBL" id="JAEPQZ010000008">
    <property type="protein sequence ID" value="KAG2177880.1"/>
    <property type="molecule type" value="Genomic_DNA"/>
</dbReference>
<dbReference type="InterPro" id="IPR000994">
    <property type="entry name" value="Pept_M24"/>
</dbReference>
<dbReference type="PANTHER" id="PTHR46112">
    <property type="entry name" value="AMINOPEPTIDASE"/>
    <property type="match status" value="1"/>
</dbReference>
<reference evidence="3" key="1">
    <citation type="submission" date="2020-12" db="EMBL/GenBank/DDBJ databases">
        <title>Metabolic potential, ecology and presence of endohyphal bacteria is reflected in genomic diversity of Mucoromycotina.</title>
        <authorList>
            <person name="Muszewska A."/>
            <person name="Okrasinska A."/>
            <person name="Steczkiewicz K."/>
            <person name="Drgas O."/>
            <person name="Orlowska M."/>
            <person name="Perlinska-Lenart U."/>
            <person name="Aleksandrzak-Piekarczyk T."/>
            <person name="Szatraj K."/>
            <person name="Zielenkiewicz U."/>
            <person name="Pilsyk S."/>
            <person name="Malc E."/>
            <person name="Mieczkowski P."/>
            <person name="Kruszewska J.S."/>
            <person name="Biernat P."/>
            <person name="Pawlowska J."/>
        </authorList>
    </citation>
    <scope>NUCLEOTIDE SEQUENCE</scope>
    <source>
        <strain evidence="3">WA0000067209</strain>
    </source>
</reference>
<gene>
    <name evidence="3" type="ORF">INT43_003127</name>
</gene>
<evidence type="ECO:0000259" key="2">
    <source>
        <dbReference type="Pfam" id="PF00557"/>
    </source>
</evidence>
<dbReference type="Gene3D" id="3.90.230.10">
    <property type="entry name" value="Creatinase/methionine aminopeptidase superfamily"/>
    <property type="match status" value="1"/>
</dbReference>
<dbReference type="SUPFAM" id="SSF55920">
    <property type="entry name" value="Creatinase/aminopeptidase"/>
    <property type="match status" value="1"/>
</dbReference>
<keyword evidence="1" id="KW-0472">Membrane</keyword>
<feature type="transmembrane region" description="Helical" evidence="1">
    <location>
        <begin position="55"/>
        <end position="75"/>
    </location>
</feature>
<proteinExistence type="predicted"/>
<keyword evidence="1" id="KW-1133">Transmembrane helix</keyword>
<evidence type="ECO:0000256" key="1">
    <source>
        <dbReference type="SAM" id="Phobius"/>
    </source>
</evidence>
<name>A0A8H7PQ48_MORIS</name>
<dbReference type="InterPro" id="IPR036005">
    <property type="entry name" value="Creatinase/aminopeptidase-like"/>
</dbReference>
<dbReference type="InterPro" id="IPR050659">
    <property type="entry name" value="Peptidase_M24B"/>
</dbReference>
<dbReference type="Proteomes" id="UP000654370">
    <property type="component" value="Unassembled WGS sequence"/>
</dbReference>